<dbReference type="Proteomes" id="UP001178508">
    <property type="component" value="Chromosome 7"/>
</dbReference>
<accession>A0AAV1FG31</accession>
<evidence type="ECO:0000313" key="2">
    <source>
        <dbReference type="EMBL" id="CAJ1059699.1"/>
    </source>
</evidence>
<feature type="compositionally biased region" description="Gly residues" evidence="1">
    <location>
        <begin position="47"/>
        <end position="56"/>
    </location>
</feature>
<proteinExistence type="predicted"/>
<feature type="compositionally biased region" description="Basic residues" evidence="1">
    <location>
        <begin position="224"/>
        <end position="233"/>
    </location>
</feature>
<feature type="region of interest" description="Disordered" evidence="1">
    <location>
        <begin position="190"/>
        <end position="239"/>
    </location>
</feature>
<feature type="compositionally biased region" description="Gly residues" evidence="1">
    <location>
        <begin position="80"/>
        <end position="100"/>
    </location>
</feature>
<gene>
    <name evidence="2" type="ORF">XNOV1_A019839</name>
</gene>
<feature type="region of interest" description="Disordered" evidence="1">
    <location>
        <begin position="43"/>
        <end position="166"/>
    </location>
</feature>
<name>A0AAV1FG31_XYRNO</name>
<dbReference type="EMBL" id="OY660870">
    <property type="protein sequence ID" value="CAJ1059699.1"/>
    <property type="molecule type" value="Genomic_DNA"/>
</dbReference>
<protein>
    <submittedName>
        <fullName evidence="2">Uncharacterized protein</fullName>
    </submittedName>
</protein>
<feature type="compositionally biased region" description="Low complexity" evidence="1">
    <location>
        <begin position="138"/>
        <end position="153"/>
    </location>
</feature>
<sequence length="239" mass="23498">MYGRSSLAVAGYTVTRTDLHRPMMQKQPGRSLGRIAAVAAAAAPQKRGGGGGGGGRTTAAAVGGQGGGEGGRGERRRPRGGGQGGPGGAGAGAGDAGGGRTQTRAGNTGSETKPGSVGGPALPGHPAGWFSDVGEGPGVAAWVAGGPGEVASGGPPGQPAPPSLWRCYTTATGPGSRKAAATSTIICPACPRWPLRPRTRGGRPLGLTDRPQRPDPRGGGGGGGRRRRRRRGVGRGEQQ</sequence>
<organism evidence="2 3">
    <name type="scientific">Xyrichtys novacula</name>
    <name type="common">Pearly razorfish</name>
    <name type="synonym">Hemipteronotus novacula</name>
    <dbReference type="NCBI Taxonomy" id="13765"/>
    <lineage>
        <taxon>Eukaryota</taxon>
        <taxon>Metazoa</taxon>
        <taxon>Chordata</taxon>
        <taxon>Craniata</taxon>
        <taxon>Vertebrata</taxon>
        <taxon>Euteleostomi</taxon>
        <taxon>Actinopterygii</taxon>
        <taxon>Neopterygii</taxon>
        <taxon>Teleostei</taxon>
        <taxon>Neoteleostei</taxon>
        <taxon>Acanthomorphata</taxon>
        <taxon>Eupercaria</taxon>
        <taxon>Labriformes</taxon>
        <taxon>Labridae</taxon>
        <taxon>Xyrichtys</taxon>
    </lineage>
</organism>
<evidence type="ECO:0000313" key="3">
    <source>
        <dbReference type="Proteomes" id="UP001178508"/>
    </source>
</evidence>
<dbReference type="AlphaFoldDB" id="A0AAV1FG31"/>
<reference evidence="2" key="1">
    <citation type="submission" date="2023-08" db="EMBL/GenBank/DDBJ databases">
        <authorList>
            <person name="Alioto T."/>
            <person name="Alioto T."/>
            <person name="Gomez Garrido J."/>
        </authorList>
    </citation>
    <scope>NUCLEOTIDE SEQUENCE</scope>
</reference>
<evidence type="ECO:0000256" key="1">
    <source>
        <dbReference type="SAM" id="MobiDB-lite"/>
    </source>
</evidence>
<keyword evidence="3" id="KW-1185">Reference proteome</keyword>